<dbReference type="PROSITE" id="PS51257">
    <property type="entry name" value="PROKAR_LIPOPROTEIN"/>
    <property type="match status" value="1"/>
</dbReference>
<name>A0A7I7Z1Y7_9MYCO</name>
<feature type="chain" id="PRO_5038546204" description="DUF5642 domain-containing protein" evidence="1">
    <location>
        <begin position="29"/>
        <end position="222"/>
    </location>
</feature>
<accession>A0A7I7Z1Y7</accession>
<dbReference type="EMBL" id="AP022614">
    <property type="protein sequence ID" value="BBZ48205.1"/>
    <property type="molecule type" value="Genomic_DNA"/>
</dbReference>
<evidence type="ECO:0000256" key="1">
    <source>
        <dbReference type="SAM" id="SignalP"/>
    </source>
</evidence>
<evidence type="ECO:0000313" key="3">
    <source>
        <dbReference type="EMBL" id="BBZ48205.1"/>
    </source>
</evidence>
<sequence>MGKLATMSKVLPAIAAVCVIAGCSSAPGAAKVDITKVSDVKSSFGPEYKLTDISERAIDPKLLSARKLPEGLTFDPAKCARAAVGPDMPPDLQGNMAAVSAEGNGNRFVVIAVETSKAMPVNDPGKDCAKIAFFGPQVRGGIEVIDAPRINDTHTLAVHRVLQAVVDGGARTGELYDYSAQFGDYQVIVIANPLVVPGRPVAPVDTKRASDLLVNAVKAVRS</sequence>
<dbReference type="AlphaFoldDB" id="A0A7I7Z1Y7"/>
<feature type="domain" description="DUF5642" evidence="2">
    <location>
        <begin position="33"/>
        <end position="221"/>
    </location>
</feature>
<evidence type="ECO:0000313" key="4">
    <source>
        <dbReference type="Proteomes" id="UP000467105"/>
    </source>
</evidence>
<reference evidence="3 4" key="1">
    <citation type="journal article" date="2019" name="Emerg. Microbes Infect.">
        <title>Comprehensive subspecies identification of 175 nontuberculous mycobacteria species based on 7547 genomic profiles.</title>
        <authorList>
            <person name="Matsumoto Y."/>
            <person name="Kinjo T."/>
            <person name="Motooka D."/>
            <person name="Nabeya D."/>
            <person name="Jung N."/>
            <person name="Uechi K."/>
            <person name="Horii T."/>
            <person name="Iida T."/>
            <person name="Fujita J."/>
            <person name="Nakamura S."/>
        </authorList>
    </citation>
    <scope>NUCLEOTIDE SEQUENCE [LARGE SCALE GENOMIC DNA]</scope>
    <source>
        <strain evidence="3 4">JCM 14742</strain>
    </source>
</reference>
<protein>
    <recommendedName>
        <fullName evidence="2">DUF5642 domain-containing protein</fullName>
    </recommendedName>
</protein>
<keyword evidence="4" id="KW-1185">Reference proteome</keyword>
<keyword evidence="1" id="KW-0732">Signal</keyword>
<evidence type="ECO:0000259" key="2">
    <source>
        <dbReference type="Pfam" id="PF18702"/>
    </source>
</evidence>
<organism evidence="3 4">
    <name type="scientific">Mycobacterium parmense</name>
    <dbReference type="NCBI Taxonomy" id="185642"/>
    <lineage>
        <taxon>Bacteria</taxon>
        <taxon>Bacillati</taxon>
        <taxon>Actinomycetota</taxon>
        <taxon>Actinomycetes</taxon>
        <taxon>Mycobacteriales</taxon>
        <taxon>Mycobacteriaceae</taxon>
        <taxon>Mycobacterium</taxon>
        <taxon>Mycobacterium simiae complex</taxon>
    </lineage>
</organism>
<dbReference type="InterPro" id="IPR041313">
    <property type="entry name" value="DUF5642"/>
</dbReference>
<proteinExistence type="predicted"/>
<gene>
    <name evidence="3" type="ORF">MPRM_54860</name>
</gene>
<dbReference type="Pfam" id="PF18702">
    <property type="entry name" value="DUF5642"/>
    <property type="match status" value="1"/>
</dbReference>
<feature type="signal peptide" evidence="1">
    <location>
        <begin position="1"/>
        <end position="28"/>
    </location>
</feature>
<dbReference type="Proteomes" id="UP000467105">
    <property type="component" value="Chromosome"/>
</dbReference>